<dbReference type="EMBL" id="CAJVNV010000160">
    <property type="protein sequence ID" value="CAG8085696.1"/>
    <property type="molecule type" value="Genomic_DNA"/>
</dbReference>
<proteinExistence type="predicted"/>
<dbReference type="AlphaFoldDB" id="A0A9W4HQ42"/>
<dbReference type="OrthoDB" id="6513042at2759"/>
<accession>A0A9W4HQ42</accession>
<feature type="region of interest" description="Disordered" evidence="1">
    <location>
        <begin position="71"/>
        <end position="91"/>
    </location>
</feature>
<feature type="compositionally biased region" description="Polar residues" evidence="1">
    <location>
        <begin position="1"/>
        <end position="15"/>
    </location>
</feature>
<evidence type="ECO:0000313" key="3">
    <source>
        <dbReference type="Proteomes" id="UP001153461"/>
    </source>
</evidence>
<feature type="region of interest" description="Disordered" evidence="1">
    <location>
        <begin position="144"/>
        <end position="199"/>
    </location>
</feature>
<dbReference type="Proteomes" id="UP001153461">
    <property type="component" value="Unassembled WGS sequence"/>
</dbReference>
<protein>
    <submittedName>
        <fullName evidence="2">Uncharacterized protein</fullName>
    </submittedName>
</protein>
<feature type="compositionally biased region" description="Polar residues" evidence="1">
    <location>
        <begin position="185"/>
        <end position="199"/>
    </location>
</feature>
<evidence type="ECO:0000313" key="2">
    <source>
        <dbReference type="EMBL" id="CAG8085696.1"/>
    </source>
</evidence>
<gene>
    <name evidence="2" type="ORF">PNAL_LOCUS4261</name>
</gene>
<comment type="caution">
    <text evidence="2">The sequence shown here is derived from an EMBL/GenBank/DDBJ whole genome shotgun (WGS) entry which is preliminary data.</text>
</comment>
<organism evidence="2 3">
    <name type="scientific">Penicillium nalgiovense</name>
    <dbReference type="NCBI Taxonomy" id="60175"/>
    <lineage>
        <taxon>Eukaryota</taxon>
        <taxon>Fungi</taxon>
        <taxon>Dikarya</taxon>
        <taxon>Ascomycota</taxon>
        <taxon>Pezizomycotina</taxon>
        <taxon>Eurotiomycetes</taxon>
        <taxon>Eurotiomycetidae</taxon>
        <taxon>Eurotiales</taxon>
        <taxon>Aspergillaceae</taxon>
        <taxon>Penicillium</taxon>
    </lineage>
</organism>
<evidence type="ECO:0000256" key="1">
    <source>
        <dbReference type="SAM" id="MobiDB-lite"/>
    </source>
</evidence>
<feature type="region of interest" description="Disordered" evidence="1">
    <location>
        <begin position="1"/>
        <end position="26"/>
    </location>
</feature>
<reference evidence="2" key="1">
    <citation type="submission" date="2021-07" db="EMBL/GenBank/DDBJ databases">
        <authorList>
            <person name="Branca A.L. A."/>
        </authorList>
    </citation>
    <scope>NUCLEOTIDE SEQUENCE</scope>
</reference>
<sequence>MSFSQTNNVPSNAVNGRNGGHRNEYHDSGSVVGYIPDDVSSVHGSALGGVGLPSGYPPMFQNFGESWPAISGGRRANGGRPKGAPSVAGESVAATESDVTCSVTDGRSVDQGGVSLTGLSINDMGKQPSLSQSDRLKRYVESGGREPYRAGVPDNGSIFGGSSASIRVTRGVPGQNPHDDDDARSVSTAFASQVGGNYD</sequence>
<name>A0A9W4HQ42_PENNA</name>